<dbReference type="GO" id="GO:0005886">
    <property type="term" value="C:plasma membrane"/>
    <property type="evidence" value="ECO:0007669"/>
    <property type="project" value="UniProtKB-SubCell"/>
</dbReference>
<keyword evidence="3 9" id="KW-0732">Signal</keyword>
<dbReference type="AlphaFoldDB" id="A0A8C3T146"/>
<dbReference type="CDD" id="cd00099">
    <property type="entry name" value="IgV"/>
    <property type="match status" value="1"/>
</dbReference>
<keyword evidence="12" id="KW-1185">Reference proteome</keyword>
<protein>
    <recommendedName>
        <fullName evidence="10">Ig-like domain-containing protein</fullName>
    </recommendedName>
</protein>
<dbReference type="InterPro" id="IPR013106">
    <property type="entry name" value="Ig_V-set"/>
</dbReference>
<dbReference type="PANTHER" id="PTHR19433:SF111">
    <property type="entry name" value="T CELL RECEPTOR ALPHA VARIABLE 4"/>
    <property type="match status" value="1"/>
</dbReference>
<dbReference type="GO" id="GO:0002376">
    <property type="term" value="P:immune system process"/>
    <property type="evidence" value="ECO:0007669"/>
    <property type="project" value="UniProtKB-KW"/>
</dbReference>
<evidence type="ECO:0000256" key="1">
    <source>
        <dbReference type="ARBA" id="ARBA00004236"/>
    </source>
</evidence>
<feature type="signal peptide" evidence="9">
    <location>
        <begin position="1"/>
        <end position="17"/>
    </location>
</feature>
<proteinExistence type="predicted"/>
<keyword evidence="2" id="KW-1003">Cell membrane</keyword>
<evidence type="ECO:0000256" key="6">
    <source>
        <dbReference type="ARBA" id="ARBA00023157"/>
    </source>
</evidence>
<dbReference type="Proteomes" id="UP000694403">
    <property type="component" value="Unplaced"/>
</dbReference>
<dbReference type="InterPro" id="IPR052051">
    <property type="entry name" value="TCR_complex_component"/>
</dbReference>
<evidence type="ECO:0000313" key="11">
    <source>
        <dbReference type="Ensembl" id="ENSCSRP00000022573.1"/>
    </source>
</evidence>
<dbReference type="InterPro" id="IPR007110">
    <property type="entry name" value="Ig-like_dom"/>
</dbReference>
<sequence length="309" mass="33720">MGLLISLGPLVLSLTASEEGIQILQSPAQVWLTSGESAQLDCSPLRIEWGVMWYKEQQSGSLQWIYESSAFATSNGKYSSKVNITANRFSLIIHNAQTNDSGVYYCGRSTFVYLQPNFGNGTKLTVTDAAEPSLSILVPSILEDAELPPVIPLLCLLSDFTPPWSAVLWDTGEQVSEGPMDAGAIDGNGVFSVWSLTTIPSETWKQETICNCTAKESSTGRSISVTVSKETGPAAIKSPHPHSSLLQTKQAQFPQPLLVSHVPQPPVHFRCPPLDSFSLEVSQRGITREGNPQREQQDESQEWLPDSEI</sequence>
<dbReference type="InterPro" id="IPR013783">
    <property type="entry name" value="Ig-like_fold"/>
</dbReference>
<keyword evidence="7" id="KW-0325">Glycoprotein</keyword>
<keyword evidence="5" id="KW-0472">Membrane</keyword>
<evidence type="ECO:0000256" key="2">
    <source>
        <dbReference type="ARBA" id="ARBA00022475"/>
    </source>
</evidence>
<dbReference type="Gene3D" id="2.60.40.10">
    <property type="entry name" value="Immunoglobulins"/>
    <property type="match status" value="2"/>
</dbReference>
<reference evidence="11" key="2">
    <citation type="submission" date="2025-09" db="UniProtKB">
        <authorList>
            <consortium name="Ensembl"/>
        </authorList>
    </citation>
    <scope>IDENTIFICATION</scope>
</reference>
<reference evidence="11" key="1">
    <citation type="submission" date="2025-08" db="UniProtKB">
        <authorList>
            <consortium name="Ensembl"/>
        </authorList>
    </citation>
    <scope>IDENTIFICATION</scope>
</reference>
<evidence type="ECO:0000256" key="9">
    <source>
        <dbReference type="SAM" id="SignalP"/>
    </source>
</evidence>
<accession>A0A8C3T146</accession>
<evidence type="ECO:0000256" key="3">
    <source>
        <dbReference type="ARBA" id="ARBA00022729"/>
    </source>
</evidence>
<dbReference type="PANTHER" id="PTHR19433">
    <property type="entry name" value="T-CELL RECEPTOR ALPHA CHAIN V REGION-RELATED"/>
    <property type="match status" value="1"/>
</dbReference>
<organism evidence="11 12">
    <name type="scientific">Chelydra serpentina</name>
    <name type="common">Snapping turtle</name>
    <name type="synonym">Testudo serpentina</name>
    <dbReference type="NCBI Taxonomy" id="8475"/>
    <lineage>
        <taxon>Eukaryota</taxon>
        <taxon>Metazoa</taxon>
        <taxon>Chordata</taxon>
        <taxon>Craniata</taxon>
        <taxon>Vertebrata</taxon>
        <taxon>Euteleostomi</taxon>
        <taxon>Archelosauria</taxon>
        <taxon>Testudinata</taxon>
        <taxon>Testudines</taxon>
        <taxon>Cryptodira</taxon>
        <taxon>Durocryptodira</taxon>
        <taxon>Americhelydia</taxon>
        <taxon>Chelydroidea</taxon>
        <taxon>Chelydridae</taxon>
        <taxon>Chelydra</taxon>
    </lineage>
</organism>
<feature type="domain" description="Ig-like" evidence="10">
    <location>
        <begin position="132"/>
        <end position="228"/>
    </location>
</feature>
<dbReference type="SMART" id="SM00409">
    <property type="entry name" value="IG"/>
    <property type="match status" value="1"/>
</dbReference>
<dbReference type="PROSITE" id="PS50835">
    <property type="entry name" value="IG_LIKE"/>
    <property type="match status" value="2"/>
</dbReference>
<evidence type="ECO:0000313" key="12">
    <source>
        <dbReference type="Proteomes" id="UP000694403"/>
    </source>
</evidence>
<evidence type="ECO:0000256" key="8">
    <source>
        <dbReference type="SAM" id="MobiDB-lite"/>
    </source>
</evidence>
<feature type="chain" id="PRO_5034908089" description="Ig-like domain-containing protein" evidence="9">
    <location>
        <begin position="18"/>
        <end position="309"/>
    </location>
</feature>
<feature type="domain" description="Ig-like" evidence="10">
    <location>
        <begin position="9"/>
        <end position="106"/>
    </location>
</feature>
<dbReference type="Ensembl" id="ENSCSRT00000023555.1">
    <property type="protein sequence ID" value="ENSCSRP00000022573.1"/>
    <property type="gene ID" value="ENSCSRG00000017019.1"/>
</dbReference>
<dbReference type="SMART" id="SM00406">
    <property type="entry name" value="IGv"/>
    <property type="match status" value="1"/>
</dbReference>
<name>A0A8C3T146_CHESE</name>
<dbReference type="SUPFAM" id="SSF48726">
    <property type="entry name" value="Immunoglobulin"/>
    <property type="match status" value="2"/>
</dbReference>
<dbReference type="InterPro" id="IPR036179">
    <property type="entry name" value="Ig-like_dom_sf"/>
</dbReference>
<feature type="compositionally biased region" description="Acidic residues" evidence="8">
    <location>
        <begin position="298"/>
        <end position="309"/>
    </location>
</feature>
<evidence type="ECO:0000256" key="4">
    <source>
        <dbReference type="ARBA" id="ARBA00022859"/>
    </source>
</evidence>
<dbReference type="InterPro" id="IPR003599">
    <property type="entry name" value="Ig_sub"/>
</dbReference>
<comment type="subcellular location">
    <subcellularLocation>
        <location evidence="1">Cell membrane</location>
    </subcellularLocation>
</comment>
<dbReference type="Pfam" id="PF07686">
    <property type="entry name" value="V-set"/>
    <property type="match status" value="1"/>
</dbReference>
<feature type="region of interest" description="Disordered" evidence="8">
    <location>
        <begin position="282"/>
        <end position="309"/>
    </location>
</feature>
<evidence type="ECO:0000256" key="5">
    <source>
        <dbReference type="ARBA" id="ARBA00023136"/>
    </source>
</evidence>
<dbReference type="GO" id="GO:0009617">
    <property type="term" value="P:response to bacterium"/>
    <property type="evidence" value="ECO:0007669"/>
    <property type="project" value="TreeGrafter"/>
</dbReference>
<evidence type="ECO:0000256" key="7">
    <source>
        <dbReference type="ARBA" id="ARBA00023180"/>
    </source>
</evidence>
<keyword evidence="6" id="KW-1015">Disulfide bond</keyword>
<keyword evidence="4" id="KW-0391">Immunity</keyword>
<evidence type="ECO:0000259" key="10">
    <source>
        <dbReference type="PROSITE" id="PS50835"/>
    </source>
</evidence>